<protein>
    <submittedName>
        <fullName evidence="2">MoaD/ThiS family protein</fullName>
    </submittedName>
</protein>
<dbReference type="Proteomes" id="UP000482634">
    <property type="component" value="Unassembled WGS sequence"/>
</dbReference>
<dbReference type="RefSeq" id="WP_163948218.1">
    <property type="nucleotide sequence ID" value="NZ_JAAHBU010000301.1"/>
</dbReference>
<dbReference type="InterPro" id="IPR003749">
    <property type="entry name" value="ThiS/MoaD-like"/>
</dbReference>
<evidence type="ECO:0000313" key="2">
    <source>
        <dbReference type="EMBL" id="NER65626.1"/>
    </source>
</evidence>
<sequence length="92" mass="10724">MPVFINVPTLLRSYTQDSKRVEAQGHTVREVVDDLERRYPGIRPRLMDEQRLHRFVNVYLNDEDIRFLDNLDTTLTDRDELTILPAVAGGAR</sequence>
<dbReference type="AlphaFoldDB" id="A0A6B3NUJ0"/>
<dbReference type="PANTHER" id="PTHR38031:SF1">
    <property type="entry name" value="SULFUR CARRIER PROTEIN CYSO"/>
    <property type="match status" value="1"/>
</dbReference>
<dbReference type="InterPro" id="IPR012675">
    <property type="entry name" value="Beta-grasp_dom_sf"/>
</dbReference>
<dbReference type="Proteomes" id="UP000480410">
    <property type="component" value="Unassembled WGS sequence"/>
</dbReference>
<evidence type="ECO:0000313" key="3">
    <source>
        <dbReference type="Proteomes" id="UP000480410"/>
    </source>
</evidence>
<comment type="caution">
    <text evidence="2">The sequence shown here is derived from an EMBL/GenBank/DDBJ whole genome shotgun (WGS) entry which is preliminary data.</text>
</comment>
<dbReference type="Pfam" id="PF02597">
    <property type="entry name" value="ThiS"/>
    <property type="match status" value="1"/>
</dbReference>
<reference evidence="3 4" key="1">
    <citation type="submission" date="2020-02" db="EMBL/GenBank/DDBJ databases">
        <title>Broccoli isolated Pseudomonas sp.</title>
        <authorList>
            <person name="Fujikawa T."/>
            <person name="Sawada H."/>
        </authorList>
    </citation>
    <scope>NUCLEOTIDE SEQUENCE [LARGE SCALE GENOMIC DNA]</scope>
    <source>
        <strain evidence="2 4">MAFF212427</strain>
        <strain evidence="1 3">MAFF212428</strain>
    </source>
</reference>
<dbReference type="CDD" id="cd17074">
    <property type="entry name" value="Ubl_CysO_like"/>
    <property type="match status" value="1"/>
</dbReference>
<dbReference type="EMBL" id="JAAHBU010000301">
    <property type="protein sequence ID" value="NER65626.1"/>
    <property type="molecule type" value="Genomic_DNA"/>
</dbReference>
<keyword evidence="4" id="KW-1185">Reference proteome</keyword>
<organism evidence="2 4">
    <name type="scientific">Pseudomonas brassicae</name>
    <dbReference type="NCBI Taxonomy" id="2708063"/>
    <lineage>
        <taxon>Bacteria</taxon>
        <taxon>Pseudomonadati</taxon>
        <taxon>Pseudomonadota</taxon>
        <taxon>Gammaproteobacteria</taxon>
        <taxon>Pseudomonadales</taxon>
        <taxon>Pseudomonadaceae</taxon>
        <taxon>Pseudomonas</taxon>
    </lineage>
</organism>
<accession>A0A6B3NUJ0</accession>
<dbReference type="InterPro" id="IPR010038">
    <property type="entry name" value="MoaD_arc-typ"/>
</dbReference>
<dbReference type="EMBL" id="JAAHBV010000117">
    <property type="protein sequence ID" value="NER59742.1"/>
    <property type="molecule type" value="Genomic_DNA"/>
</dbReference>
<dbReference type="InterPro" id="IPR016155">
    <property type="entry name" value="Mopterin_synth/thiamin_S_b"/>
</dbReference>
<dbReference type="PANTHER" id="PTHR38031">
    <property type="entry name" value="SULFUR CARRIER PROTEIN SLR0821-RELATED"/>
    <property type="match status" value="1"/>
</dbReference>
<evidence type="ECO:0000313" key="4">
    <source>
        <dbReference type="Proteomes" id="UP000482634"/>
    </source>
</evidence>
<dbReference type="Gene3D" id="3.10.20.30">
    <property type="match status" value="1"/>
</dbReference>
<accession>A0A6M0CQW6</accession>
<evidence type="ECO:0000313" key="1">
    <source>
        <dbReference type="EMBL" id="NER59742.1"/>
    </source>
</evidence>
<dbReference type="SUPFAM" id="SSF54285">
    <property type="entry name" value="MoaD/ThiS"/>
    <property type="match status" value="1"/>
</dbReference>
<dbReference type="NCBIfam" id="TIGR01687">
    <property type="entry name" value="moaD_arch"/>
    <property type="match status" value="1"/>
</dbReference>
<gene>
    <name evidence="1" type="ORF">G3435_06580</name>
    <name evidence="2" type="ORF">G3436_19370</name>
</gene>
<name>A0A6B3NUJ0_9PSED</name>
<proteinExistence type="predicted"/>
<dbReference type="InterPro" id="IPR052045">
    <property type="entry name" value="Sulfur_Carrier/Prot_Modifier"/>
</dbReference>